<keyword evidence="2" id="KW-0378">Hydrolase</keyword>
<dbReference type="InterPro" id="IPR023696">
    <property type="entry name" value="Ureohydrolase_dom_sf"/>
</dbReference>
<dbReference type="PANTHER" id="PTHR11358">
    <property type="entry name" value="ARGINASE/AGMATINASE"/>
    <property type="match status" value="1"/>
</dbReference>
<keyword evidence="1" id="KW-0479">Metal-binding</keyword>
<organism evidence="4 5">
    <name type="scientific">Roseomonas acroporae</name>
    <dbReference type="NCBI Taxonomy" id="2937791"/>
    <lineage>
        <taxon>Bacteria</taxon>
        <taxon>Pseudomonadati</taxon>
        <taxon>Pseudomonadota</taxon>
        <taxon>Alphaproteobacteria</taxon>
        <taxon>Acetobacterales</taxon>
        <taxon>Roseomonadaceae</taxon>
        <taxon>Roseomonas</taxon>
    </lineage>
</organism>
<dbReference type="Pfam" id="PF00491">
    <property type="entry name" value="Arginase"/>
    <property type="match status" value="1"/>
</dbReference>
<name>A0A9X1YBE3_9PROT</name>
<protein>
    <submittedName>
        <fullName evidence="4">Arginase family protein</fullName>
    </submittedName>
</protein>
<dbReference type="Proteomes" id="UP001139516">
    <property type="component" value="Unassembled WGS sequence"/>
</dbReference>
<reference evidence="4" key="1">
    <citation type="submission" date="2022-04" db="EMBL/GenBank/DDBJ databases">
        <title>Roseomonas acroporae sp. nov., isolated from coral Acropora digitifera.</title>
        <authorList>
            <person name="Sun H."/>
        </authorList>
    </citation>
    <scope>NUCLEOTIDE SEQUENCE</scope>
    <source>
        <strain evidence="4">NAR14</strain>
    </source>
</reference>
<evidence type="ECO:0000256" key="1">
    <source>
        <dbReference type="ARBA" id="ARBA00022723"/>
    </source>
</evidence>
<dbReference type="RefSeq" id="WP_248668737.1">
    <property type="nucleotide sequence ID" value="NZ_JALPRX010000091.1"/>
</dbReference>
<dbReference type="GO" id="GO:0033389">
    <property type="term" value="P:putrescine biosynthetic process from arginine, via agmatine"/>
    <property type="evidence" value="ECO:0007669"/>
    <property type="project" value="TreeGrafter"/>
</dbReference>
<proteinExistence type="inferred from homology"/>
<dbReference type="PANTHER" id="PTHR11358:SF26">
    <property type="entry name" value="GUANIDINO ACID HYDROLASE, MITOCHONDRIAL"/>
    <property type="match status" value="1"/>
</dbReference>
<keyword evidence="5" id="KW-1185">Reference proteome</keyword>
<dbReference type="EMBL" id="JALPRX010000091">
    <property type="protein sequence ID" value="MCK8786622.1"/>
    <property type="molecule type" value="Genomic_DNA"/>
</dbReference>
<evidence type="ECO:0000256" key="2">
    <source>
        <dbReference type="ARBA" id="ARBA00022801"/>
    </source>
</evidence>
<evidence type="ECO:0000313" key="4">
    <source>
        <dbReference type="EMBL" id="MCK8786622.1"/>
    </source>
</evidence>
<sequence length="310" mass="32260">MTEPTPRPSFARMPTRRLDELDGVAVAVLGASHASPYAAGQSSHSAGAPGALRRATESWAYQLQQLDFDLGATLVGKEAGTRGIVDCGDVETDPSDAEGNRARIEAAVRQVLAAGAVPVVIGGDDSVPIPVFRAYEGRGPLTILQVDAHVDWGDAIKGNPYGYGSTMRRAAENPWVTGMVQVGIRGLGSGTADQTEDARGWGSRIVTAREARRMGMEAVAALLPEGGDCLIAVDFDGMDPVVMPAVAMPTPGGPGYDDMLDLFHAVAARSRIVGACFVEFVPEKDPGGLAGLTAARLIAVTLGLIRGVGR</sequence>
<dbReference type="GO" id="GO:0046872">
    <property type="term" value="F:metal ion binding"/>
    <property type="evidence" value="ECO:0007669"/>
    <property type="project" value="UniProtKB-KW"/>
</dbReference>
<dbReference type="PROSITE" id="PS51409">
    <property type="entry name" value="ARGINASE_2"/>
    <property type="match status" value="1"/>
</dbReference>
<gene>
    <name evidence="4" type="ORF">M0638_19795</name>
</gene>
<accession>A0A9X1YBE3</accession>
<comment type="similarity">
    <text evidence="3">Belongs to the arginase family.</text>
</comment>
<dbReference type="GO" id="GO:0008783">
    <property type="term" value="F:agmatinase activity"/>
    <property type="evidence" value="ECO:0007669"/>
    <property type="project" value="TreeGrafter"/>
</dbReference>
<dbReference type="AlphaFoldDB" id="A0A9X1YBE3"/>
<dbReference type="SUPFAM" id="SSF52768">
    <property type="entry name" value="Arginase/deacetylase"/>
    <property type="match status" value="1"/>
</dbReference>
<dbReference type="Gene3D" id="3.40.800.10">
    <property type="entry name" value="Ureohydrolase domain"/>
    <property type="match status" value="1"/>
</dbReference>
<evidence type="ECO:0000313" key="5">
    <source>
        <dbReference type="Proteomes" id="UP001139516"/>
    </source>
</evidence>
<comment type="caution">
    <text evidence="4">The sequence shown here is derived from an EMBL/GenBank/DDBJ whole genome shotgun (WGS) entry which is preliminary data.</text>
</comment>
<evidence type="ECO:0000256" key="3">
    <source>
        <dbReference type="PROSITE-ProRule" id="PRU00742"/>
    </source>
</evidence>
<dbReference type="InterPro" id="IPR006035">
    <property type="entry name" value="Ureohydrolase"/>
</dbReference>